<sequence length="111" mass="12807">MAGPRAKRGLPALIDELEPLSRQMLEAVSKRDHPRFTELHGRSESGVQQLLKQLESEEARSSLSEEQRETLRRVLIVREETQRQLANWAGQVKSELRTLSQSSKLRRQYKG</sequence>
<evidence type="ECO:0000256" key="4">
    <source>
        <dbReference type="ARBA" id="ARBA00023186"/>
    </source>
</evidence>
<reference evidence="7 9" key="2">
    <citation type="submission" date="2024-05" db="EMBL/GenBank/DDBJ databases">
        <authorList>
            <person name="De Oliveira J.P."/>
            <person name="Noriler S.A."/>
            <person name="De Oliveira A.G."/>
            <person name="Sipoli D.S."/>
        </authorList>
    </citation>
    <scope>NUCLEOTIDE SEQUENCE [LARGE SCALE GENOMIC DNA]</scope>
    <source>
        <strain evidence="7 9">LABIM189</strain>
    </source>
</reference>
<dbReference type="GO" id="GO:0044781">
    <property type="term" value="P:bacterial-type flagellum organization"/>
    <property type="evidence" value="ECO:0007669"/>
    <property type="project" value="UniProtKB-KW"/>
</dbReference>
<keyword evidence="9" id="KW-1185">Reference proteome</keyword>
<dbReference type="GeneID" id="68841574"/>
<dbReference type="Proteomes" id="UP001455709">
    <property type="component" value="Unassembled WGS sequence"/>
</dbReference>
<keyword evidence="7" id="KW-0969">Cilium</keyword>
<dbReference type="Gene3D" id="1.20.58.380">
    <property type="entry name" value="Flagellar protein flit"/>
    <property type="match status" value="1"/>
</dbReference>
<dbReference type="STRING" id="1108595.BKX93_10125"/>
<evidence type="ECO:0000313" key="6">
    <source>
        <dbReference type="EMBL" id="AOZ50320.1"/>
    </source>
</evidence>
<dbReference type="EMBL" id="CP017707">
    <property type="protein sequence ID" value="AOZ50320.1"/>
    <property type="molecule type" value="Genomic_DNA"/>
</dbReference>
<accession>A0A1D9LGF4</accession>
<name>A0A1D9LGF4_9NEIS</name>
<evidence type="ECO:0000256" key="1">
    <source>
        <dbReference type="ARBA" id="ARBA00004514"/>
    </source>
</evidence>
<evidence type="ECO:0000256" key="2">
    <source>
        <dbReference type="ARBA" id="ARBA00022490"/>
    </source>
</evidence>
<dbReference type="AlphaFoldDB" id="A0A1D9LGF4"/>
<keyword evidence="7" id="KW-0966">Cell projection</keyword>
<evidence type="ECO:0000313" key="9">
    <source>
        <dbReference type="Proteomes" id="UP001455709"/>
    </source>
</evidence>
<evidence type="ECO:0000256" key="3">
    <source>
        <dbReference type="ARBA" id="ARBA00022795"/>
    </source>
</evidence>
<gene>
    <name evidence="7" type="ORF">ABGV49_13400</name>
    <name evidence="6" type="ORF">BKX93_10125</name>
</gene>
<keyword evidence="4" id="KW-0143">Chaperone</keyword>
<dbReference type="RefSeq" id="WP_046168350.1">
    <property type="nucleotide sequence ID" value="NZ_CP017707.1"/>
</dbReference>
<reference evidence="6 8" key="1">
    <citation type="submission" date="2016-10" db="EMBL/GenBank/DDBJ databases">
        <title>Chromobacterium muskegensis sp. nov., an insecticidal bacterium isolated from Sphagnum bogs.</title>
        <authorList>
            <person name="Sparks M.E."/>
            <person name="Blackburn M.B."/>
            <person name="Gundersen-Rindal D.E."/>
            <person name="Mitchell A."/>
            <person name="Farrar R."/>
            <person name="Kuhar D."/>
        </authorList>
    </citation>
    <scope>NUCLEOTIDE SEQUENCE [LARGE SCALE GENOMIC DNA]</scope>
    <source>
        <strain evidence="6 8">21-1</strain>
    </source>
</reference>
<evidence type="ECO:0000313" key="7">
    <source>
        <dbReference type="EMBL" id="MEO2218054.1"/>
    </source>
</evidence>
<dbReference type="EMBL" id="JBDOJC010000001">
    <property type="protein sequence ID" value="MEO2218054.1"/>
    <property type="molecule type" value="Genomic_DNA"/>
</dbReference>
<dbReference type="KEGG" id="cvc:BKX93_10125"/>
<evidence type="ECO:0000256" key="5">
    <source>
        <dbReference type="ARBA" id="ARBA00093797"/>
    </source>
</evidence>
<protein>
    <recommendedName>
        <fullName evidence="5">Flagellar protein FliT</fullName>
    </recommendedName>
</protein>
<evidence type="ECO:0000313" key="8">
    <source>
        <dbReference type="Proteomes" id="UP000178776"/>
    </source>
</evidence>
<dbReference type="Pfam" id="PF05400">
    <property type="entry name" value="FliT"/>
    <property type="match status" value="1"/>
</dbReference>
<keyword evidence="2" id="KW-0963">Cytoplasm</keyword>
<dbReference type="Proteomes" id="UP000178776">
    <property type="component" value="Chromosome"/>
</dbReference>
<keyword evidence="7" id="KW-0282">Flagellum</keyword>
<organism evidence="6 8">
    <name type="scientific">Chromobacterium vaccinii</name>
    <dbReference type="NCBI Taxonomy" id="1108595"/>
    <lineage>
        <taxon>Bacteria</taxon>
        <taxon>Pseudomonadati</taxon>
        <taxon>Pseudomonadota</taxon>
        <taxon>Betaproteobacteria</taxon>
        <taxon>Neisseriales</taxon>
        <taxon>Chromobacteriaceae</taxon>
        <taxon>Chromobacterium</taxon>
    </lineage>
</organism>
<comment type="subcellular location">
    <subcellularLocation>
        <location evidence="1">Cytoplasm</location>
        <location evidence="1">Cytosol</location>
    </subcellularLocation>
</comment>
<keyword evidence="3" id="KW-1005">Bacterial flagellum biogenesis</keyword>
<proteinExistence type="predicted"/>
<dbReference type="InterPro" id="IPR008622">
    <property type="entry name" value="FliT"/>
</dbReference>